<dbReference type="InterPro" id="IPR008965">
    <property type="entry name" value="CBM2/CBM3_carb-bd_dom_sf"/>
</dbReference>
<dbReference type="InterPro" id="IPR036439">
    <property type="entry name" value="Dockerin_dom_sf"/>
</dbReference>
<feature type="domain" description="F5/8 type C" evidence="1">
    <location>
        <begin position="1"/>
        <end position="132"/>
    </location>
</feature>
<dbReference type="Proteomes" id="UP000018372">
    <property type="component" value="Unassembled WGS sequence"/>
</dbReference>
<dbReference type="GO" id="GO:0000272">
    <property type="term" value="P:polysaccharide catabolic process"/>
    <property type="evidence" value="ECO:0007669"/>
    <property type="project" value="InterPro"/>
</dbReference>
<dbReference type="Gene3D" id="2.60.40.680">
    <property type="match status" value="1"/>
</dbReference>
<dbReference type="SUPFAM" id="SSF49785">
    <property type="entry name" value="Galactose-binding domain-like"/>
    <property type="match status" value="1"/>
</dbReference>
<evidence type="ECO:0000313" key="3">
    <source>
        <dbReference type="Proteomes" id="UP000018372"/>
    </source>
</evidence>
<gene>
    <name evidence="2" type="ORF">BN536_01419</name>
</gene>
<dbReference type="GO" id="GO:0004553">
    <property type="term" value="F:hydrolase activity, hydrolyzing O-glycosyl compounds"/>
    <property type="evidence" value="ECO:0007669"/>
    <property type="project" value="InterPro"/>
</dbReference>
<dbReference type="Pfam" id="PF00404">
    <property type="entry name" value="Dockerin_1"/>
    <property type="match status" value="1"/>
</dbReference>
<dbReference type="InterPro" id="IPR002102">
    <property type="entry name" value="Cohesin_dom"/>
</dbReference>
<dbReference type="InterPro" id="IPR008979">
    <property type="entry name" value="Galactose-bd-like_sf"/>
</dbReference>
<comment type="caution">
    <text evidence="2">The sequence shown here is derived from an EMBL/GenBank/DDBJ whole genome shotgun (WGS) entry which is preliminary data.</text>
</comment>
<dbReference type="Pfam" id="PF00754">
    <property type="entry name" value="F5_F8_type_C"/>
    <property type="match status" value="1"/>
</dbReference>
<organism evidence="2 3">
    <name type="scientific">Phocaeicola plebeius CAG:211</name>
    <dbReference type="NCBI Taxonomy" id="1263052"/>
    <lineage>
        <taxon>Bacteria</taxon>
        <taxon>Pseudomonadati</taxon>
        <taxon>Bacteroidota</taxon>
        <taxon>Bacteroidia</taxon>
        <taxon>Bacteroidales</taxon>
        <taxon>Bacteroidaceae</taxon>
        <taxon>Phocaeicola</taxon>
    </lineage>
</organism>
<dbReference type="PROSITE" id="PS00018">
    <property type="entry name" value="EF_HAND_1"/>
    <property type="match status" value="2"/>
</dbReference>
<accession>R5VSR6</accession>
<dbReference type="Gene3D" id="2.60.120.260">
    <property type="entry name" value="Galactose-binding domain-like"/>
    <property type="match status" value="1"/>
</dbReference>
<dbReference type="GO" id="GO:0030246">
    <property type="term" value="F:carbohydrate binding"/>
    <property type="evidence" value="ECO:0007669"/>
    <property type="project" value="InterPro"/>
</dbReference>
<evidence type="ECO:0000313" key="2">
    <source>
        <dbReference type="EMBL" id="CCZ86556.1"/>
    </source>
</evidence>
<sequence length="334" mass="37093">MEGIKGETTCPNQGGQGVNKLFNFDEGDAWHTKWSTAAVPFDLIIDLNSVNQLDKFQYLPRLDAGNGTLGKGTVYYSMDKSDWHEAGTFDWKGSDVKTFVFEKQPVARYIKLSVVSAIGQYGSGRELYVFKVPGSESYIPGDINQDKLVDENDLTSYMNYTGLRRGDSDFEGYISKGDLNENGLIDAYDISAVAIRMESGVSSRQVPSVAGKITITPSKKVYNEGETVEIRVSGKGLRSVNALSFALPYDPQALEYVGTEMTGMKEMRNLTNDRLHTNGTKALYPTFVNIGEKPYLEGDAELMTIKFKAKRKQKIDLNVLDGMLVDKNLNTVKF</sequence>
<proteinExistence type="predicted"/>
<dbReference type="EMBL" id="CBAT010000042">
    <property type="protein sequence ID" value="CCZ86556.1"/>
    <property type="molecule type" value="Genomic_DNA"/>
</dbReference>
<dbReference type="InterPro" id="IPR000421">
    <property type="entry name" value="FA58C"/>
</dbReference>
<dbReference type="Pfam" id="PF00963">
    <property type="entry name" value="Cohesin"/>
    <property type="match status" value="1"/>
</dbReference>
<dbReference type="SUPFAM" id="SSF49384">
    <property type="entry name" value="Carbohydrate-binding domain"/>
    <property type="match status" value="1"/>
</dbReference>
<dbReference type="SUPFAM" id="SSF63446">
    <property type="entry name" value="Type I dockerin domain"/>
    <property type="match status" value="1"/>
</dbReference>
<evidence type="ECO:0000259" key="1">
    <source>
        <dbReference type="PROSITE" id="PS50022"/>
    </source>
</evidence>
<dbReference type="AlphaFoldDB" id="R5VSR6"/>
<dbReference type="InterPro" id="IPR018247">
    <property type="entry name" value="EF_Hand_1_Ca_BS"/>
</dbReference>
<reference evidence="2" key="1">
    <citation type="submission" date="2012-11" db="EMBL/GenBank/DDBJ databases">
        <title>Dependencies among metagenomic species, viruses, plasmids and units of genetic variation.</title>
        <authorList>
            <person name="Nielsen H.B."/>
            <person name="Almeida M."/>
            <person name="Juncker A.S."/>
            <person name="Rasmussen S."/>
            <person name="Li J."/>
            <person name="Sunagawa S."/>
            <person name="Plichta D."/>
            <person name="Gautier L."/>
            <person name="Le Chatelier E."/>
            <person name="Peletier E."/>
            <person name="Bonde I."/>
            <person name="Nielsen T."/>
            <person name="Manichanh C."/>
            <person name="Arumugam M."/>
            <person name="Batto J."/>
            <person name="Santos M.B.Q.D."/>
            <person name="Blom N."/>
            <person name="Borruel N."/>
            <person name="Burgdorf K.S."/>
            <person name="Boumezbeur F."/>
            <person name="Casellas F."/>
            <person name="Dore J."/>
            <person name="Guarner F."/>
            <person name="Hansen T."/>
            <person name="Hildebrand F."/>
            <person name="Kaas R.S."/>
            <person name="Kennedy S."/>
            <person name="Kristiansen K."/>
            <person name="Kultima J.R."/>
            <person name="Leonard P."/>
            <person name="Levenez F."/>
            <person name="Lund O."/>
            <person name="Moumen B."/>
            <person name="Le Paslier D."/>
            <person name="Pons N."/>
            <person name="Pedersen O."/>
            <person name="Prifti E."/>
            <person name="Qin J."/>
            <person name="Raes J."/>
            <person name="Tap J."/>
            <person name="Tims S."/>
            <person name="Ussery D.W."/>
            <person name="Yamada T."/>
            <person name="MetaHit consortium"/>
            <person name="Renault P."/>
            <person name="Sicheritz-Ponten T."/>
            <person name="Bork P."/>
            <person name="Wang J."/>
            <person name="Brunak S."/>
            <person name="Ehrlich S.D."/>
        </authorList>
    </citation>
    <scope>NUCLEOTIDE SEQUENCE [LARGE SCALE GENOMIC DNA]</scope>
</reference>
<dbReference type="Gene3D" id="1.10.1330.10">
    <property type="entry name" value="Dockerin domain"/>
    <property type="match status" value="1"/>
</dbReference>
<protein>
    <recommendedName>
        <fullName evidence="1">F5/8 type C domain-containing protein</fullName>
    </recommendedName>
</protein>
<dbReference type="PROSITE" id="PS50022">
    <property type="entry name" value="FA58C_3"/>
    <property type="match status" value="1"/>
</dbReference>
<name>R5VSR6_9BACT</name>
<dbReference type="InterPro" id="IPR002105">
    <property type="entry name" value="Dockerin_1_rpt"/>
</dbReference>